<evidence type="ECO:0000313" key="3">
    <source>
        <dbReference type="Proteomes" id="UP000199013"/>
    </source>
</evidence>
<accession>A0A1C3PB85</accession>
<keyword evidence="3" id="KW-1185">Reference proteome</keyword>
<gene>
    <name evidence="2" type="ORF">FDG2_5142</name>
</gene>
<evidence type="ECO:0000313" key="2">
    <source>
        <dbReference type="EMBL" id="SBW27069.1"/>
    </source>
</evidence>
<dbReference type="Proteomes" id="UP000199013">
    <property type="component" value="Unassembled WGS sequence"/>
</dbReference>
<sequence>MAVATAAGVAVMMGLAALLGSAVDLDSTKDNGSSVKIIKCVLVGLLAAAAVKNWVGRETAEPPAWLRTLMTGSATESTRPRCATSPEVSTSTTA</sequence>
<proteinExistence type="predicted"/>
<feature type="region of interest" description="Disordered" evidence="1">
    <location>
        <begin position="71"/>
        <end position="94"/>
    </location>
</feature>
<organism evidence="2 3">
    <name type="scientific">Candidatus Protofrankia californiensis</name>
    <dbReference type="NCBI Taxonomy" id="1839754"/>
    <lineage>
        <taxon>Bacteria</taxon>
        <taxon>Bacillati</taxon>
        <taxon>Actinomycetota</taxon>
        <taxon>Actinomycetes</taxon>
        <taxon>Frankiales</taxon>
        <taxon>Frankiaceae</taxon>
        <taxon>Protofrankia</taxon>
    </lineage>
</organism>
<dbReference type="EMBL" id="FLUV01002160">
    <property type="protein sequence ID" value="SBW27069.1"/>
    <property type="molecule type" value="Genomic_DNA"/>
</dbReference>
<reference evidence="3" key="1">
    <citation type="submission" date="2016-02" db="EMBL/GenBank/DDBJ databases">
        <authorList>
            <person name="Wibberg D."/>
        </authorList>
    </citation>
    <scope>NUCLEOTIDE SEQUENCE [LARGE SCALE GENOMIC DNA]</scope>
</reference>
<name>A0A1C3PB85_9ACTN</name>
<evidence type="ECO:0000256" key="1">
    <source>
        <dbReference type="SAM" id="MobiDB-lite"/>
    </source>
</evidence>
<protein>
    <submittedName>
        <fullName evidence="2">Putative membrane protein</fullName>
    </submittedName>
</protein>
<dbReference type="AlphaFoldDB" id="A0A1C3PB85"/>